<dbReference type="FunFam" id="3.20.20.70:FF:000059">
    <property type="entry name" value="N-ethylmaleimide reductase, FMN-linked"/>
    <property type="match status" value="1"/>
</dbReference>
<reference evidence="6" key="1">
    <citation type="submission" date="2017-01" db="EMBL/GenBank/DDBJ databases">
        <title>Comparative genomics of anhydrobiosis in the tardigrade Hypsibius dujardini.</title>
        <authorList>
            <person name="Yoshida Y."/>
            <person name="Koutsovoulos G."/>
            <person name="Laetsch D."/>
            <person name="Stevens L."/>
            <person name="Kumar S."/>
            <person name="Horikawa D."/>
            <person name="Ishino K."/>
            <person name="Komine S."/>
            <person name="Tomita M."/>
            <person name="Blaxter M."/>
            <person name="Arakawa K."/>
        </authorList>
    </citation>
    <scope>NUCLEOTIDE SEQUENCE [LARGE SCALE GENOMIC DNA]</scope>
    <source>
        <strain evidence="6">Z151</strain>
    </source>
</reference>
<comment type="similarity">
    <text evidence="2">Belongs to the NADH:flavin oxidoreductase/NADH oxidase family.</text>
</comment>
<organism evidence="5 6">
    <name type="scientific">Hypsibius exemplaris</name>
    <name type="common">Freshwater tardigrade</name>
    <dbReference type="NCBI Taxonomy" id="2072580"/>
    <lineage>
        <taxon>Eukaryota</taxon>
        <taxon>Metazoa</taxon>
        <taxon>Ecdysozoa</taxon>
        <taxon>Tardigrada</taxon>
        <taxon>Eutardigrada</taxon>
        <taxon>Parachela</taxon>
        <taxon>Hypsibioidea</taxon>
        <taxon>Hypsibiidae</taxon>
        <taxon>Hypsibius</taxon>
    </lineage>
</organism>
<protein>
    <submittedName>
        <fullName evidence="5">12-oxophytodienoate reductase 1</fullName>
    </submittedName>
</protein>
<sequence>MGHFDKEKSAQSEMSALFTPLKIGNLNLSHRIVLAPLTRMRASPAPDERVPNVELASEYYSQRATKGGLLIAEATSISQQALGYPRTPGIWTDKQTAAWKEIVRPVKQKGAFFFLQLWHVGRVSHSSYQPDGQAPVAPSAVAIPDELTPLADGSRVPFEVPRALRAEEIPAIVEDYRKAAKNAFLAGFDGVEVHAANGYLIDQFLHDGSNKRTDNYGGSIENRSRFLFEVLEGVQAAWAEAVGPSSPLARNVGIRLGPFGTFNNMSDSNETELFRYVFTKLNATSKPAYIHIIEPRVTGTTTNDETADADVLKSLGKLFSGPIISAGGYHPETAHSTVQRSTQSDPPQEVAVAFGRTFIANPDFPLRVLLKAPLNPYNRATFYSGEAVGYTDQPFLTEDVVKSHTEALQLQFQDNQEAQRHLQSYSQLLKL</sequence>
<evidence type="ECO:0000256" key="1">
    <source>
        <dbReference type="ARBA" id="ARBA00001917"/>
    </source>
</evidence>
<accession>A0A1W0XDY8</accession>
<feature type="domain" description="NADH:flavin oxidoreductase/NADH oxidase N-terminal" evidence="4">
    <location>
        <begin position="17"/>
        <end position="369"/>
    </location>
</feature>
<keyword evidence="6" id="KW-1185">Reference proteome</keyword>
<comment type="caution">
    <text evidence="5">The sequence shown here is derived from an EMBL/GenBank/DDBJ whole genome shotgun (WGS) entry which is preliminary data.</text>
</comment>
<evidence type="ECO:0000256" key="2">
    <source>
        <dbReference type="ARBA" id="ARBA00005979"/>
    </source>
</evidence>
<dbReference type="AlphaFoldDB" id="A0A1W0XDY8"/>
<dbReference type="EMBL" id="MTYJ01000002">
    <property type="protein sequence ID" value="OQV25686.1"/>
    <property type="molecule type" value="Genomic_DNA"/>
</dbReference>
<gene>
    <name evidence="5" type="ORF">BV898_00617</name>
</gene>
<keyword evidence="3" id="KW-0560">Oxidoreductase</keyword>
<dbReference type="GO" id="GO:0016628">
    <property type="term" value="F:oxidoreductase activity, acting on the CH-CH group of donors, NAD or NADP as acceptor"/>
    <property type="evidence" value="ECO:0007669"/>
    <property type="project" value="UniProtKB-ARBA"/>
</dbReference>
<dbReference type="InterPro" id="IPR001155">
    <property type="entry name" value="OxRdtase_FMN_N"/>
</dbReference>
<dbReference type="GO" id="GO:0010181">
    <property type="term" value="F:FMN binding"/>
    <property type="evidence" value="ECO:0007669"/>
    <property type="project" value="InterPro"/>
</dbReference>
<dbReference type="InterPro" id="IPR013785">
    <property type="entry name" value="Aldolase_TIM"/>
</dbReference>
<dbReference type="Gene3D" id="3.20.20.70">
    <property type="entry name" value="Aldolase class I"/>
    <property type="match status" value="1"/>
</dbReference>
<dbReference type="PANTHER" id="PTHR22893:SF91">
    <property type="entry name" value="NADPH DEHYDROGENASE 2-RELATED"/>
    <property type="match status" value="1"/>
</dbReference>
<evidence type="ECO:0000313" key="6">
    <source>
        <dbReference type="Proteomes" id="UP000192578"/>
    </source>
</evidence>
<evidence type="ECO:0000259" key="4">
    <source>
        <dbReference type="Pfam" id="PF00724"/>
    </source>
</evidence>
<dbReference type="SUPFAM" id="SSF51395">
    <property type="entry name" value="FMN-linked oxidoreductases"/>
    <property type="match status" value="1"/>
</dbReference>
<dbReference type="PANTHER" id="PTHR22893">
    <property type="entry name" value="NADH OXIDOREDUCTASE-RELATED"/>
    <property type="match status" value="1"/>
</dbReference>
<comment type="cofactor">
    <cofactor evidence="1">
        <name>FMN</name>
        <dbReference type="ChEBI" id="CHEBI:58210"/>
    </cofactor>
</comment>
<proteinExistence type="inferred from homology"/>
<evidence type="ECO:0000313" key="5">
    <source>
        <dbReference type="EMBL" id="OQV25686.1"/>
    </source>
</evidence>
<dbReference type="InterPro" id="IPR045247">
    <property type="entry name" value="Oye-like"/>
</dbReference>
<name>A0A1W0XDY8_HYPEX</name>
<evidence type="ECO:0000256" key="3">
    <source>
        <dbReference type="ARBA" id="ARBA00023002"/>
    </source>
</evidence>
<dbReference type="GO" id="GO:0005829">
    <property type="term" value="C:cytosol"/>
    <property type="evidence" value="ECO:0007669"/>
    <property type="project" value="UniProtKB-ARBA"/>
</dbReference>
<dbReference type="OrthoDB" id="1663137at2759"/>
<dbReference type="CDD" id="cd02933">
    <property type="entry name" value="OYE_like_FMN"/>
    <property type="match status" value="1"/>
</dbReference>
<dbReference type="Pfam" id="PF00724">
    <property type="entry name" value="Oxidored_FMN"/>
    <property type="match status" value="1"/>
</dbReference>
<dbReference type="Proteomes" id="UP000192578">
    <property type="component" value="Unassembled WGS sequence"/>
</dbReference>